<feature type="domain" description="Fibronectin type-III" evidence="1">
    <location>
        <begin position="149"/>
        <end position="240"/>
    </location>
</feature>
<sequence>MKRVVFIGLLIIFYVFLYKSVSAESGCGGTEFCQSTKIVGDYECKIIQGACQRQQAGTTTIDCTVTEDECYGYDRTVTDCTGGCYPITQNKKVSCCSGAGGGGFECDNPELEWVCLRAGECPELFEGPTCAPGKKWCATLTCPACTAVAPANILIVNPSNSSAIISWTSGTGGLDPIDERLYVCSNSDYTNCVVNGTTETSPKTVTGLATGSFYYVKVVNYKDTACSAETTSKFLSSCDLTPISATLNPTETQVFSSDLKASTENPTVTFASTDTEVATVSPTTGATQTTATAISVGDTNINVDVTVGGTSYCTDTSPLTVLASGPWWQVIDGDVLTNGSIGSDVPSSNYFDLDGAGGFPGVPIYGTSFNLSSTPDLISTKMWNANSITSFSRRFDYNYFEDLVQSDIFGTTDLDGYEWIKNIGPTTLEATNYSNRKVILFVDGNLTINGNITLDDGEGFFGVFVSGDIIISPTVTSLEGLYLTDTGFETGSLGPDLDAPLLVRGSVASYGGMSLQRDLADDSSPAEIFEFAPDQLLLFPESLGYSRTRWTEVAP</sequence>
<dbReference type="SUPFAM" id="SSF49265">
    <property type="entry name" value="Fibronectin type III"/>
    <property type="match status" value="1"/>
</dbReference>
<dbReference type="Pfam" id="PF02368">
    <property type="entry name" value="Big_2"/>
    <property type="match status" value="1"/>
</dbReference>
<reference evidence="2 3" key="1">
    <citation type="journal article" date="2015" name="Nature">
        <title>rRNA introns, odd ribosomes, and small enigmatic genomes across a large radiation of phyla.</title>
        <authorList>
            <person name="Brown C.T."/>
            <person name="Hug L.A."/>
            <person name="Thomas B.C."/>
            <person name="Sharon I."/>
            <person name="Castelle C.J."/>
            <person name="Singh A."/>
            <person name="Wilkins M.J."/>
            <person name="Williams K.H."/>
            <person name="Banfield J.F."/>
        </authorList>
    </citation>
    <scope>NUCLEOTIDE SEQUENCE [LARGE SCALE GENOMIC DNA]</scope>
</reference>
<gene>
    <name evidence="2" type="ORF">UR35_C0002G0063</name>
</gene>
<comment type="caution">
    <text evidence="2">The sequence shown here is derived from an EMBL/GenBank/DDBJ whole genome shotgun (WGS) entry which is preliminary data.</text>
</comment>
<accession>A0A0G0C261</accession>
<dbReference type="PROSITE" id="PS50853">
    <property type="entry name" value="FN3"/>
    <property type="match status" value="1"/>
</dbReference>
<proteinExistence type="predicted"/>
<evidence type="ECO:0000259" key="1">
    <source>
        <dbReference type="PROSITE" id="PS50853"/>
    </source>
</evidence>
<protein>
    <recommendedName>
        <fullName evidence="1">Fibronectin type-III domain-containing protein</fullName>
    </recommendedName>
</protein>
<dbReference type="InterPro" id="IPR003343">
    <property type="entry name" value="Big_2"/>
</dbReference>
<dbReference type="Gene3D" id="2.60.40.10">
    <property type="entry name" value="Immunoglobulins"/>
    <property type="match status" value="1"/>
</dbReference>
<dbReference type="InterPro" id="IPR003961">
    <property type="entry name" value="FN3_dom"/>
</dbReference>
<name>A0A0G0C261_9BACT</name>
<dbReference type="InterPro" id="IPR013783">
    <property type="entry name" value="Ig-like_fold"/>
</dbReference>
<dbReference type="AlphaFoldDB" id="A0A0G0C261"/>
<dbReference type="CDD" id="cd00063">
    <property type="entry name" value="FN3"/>
    <property type="match status" value="1"/>
</dbReference>
<evidence type="ECO:0000313" key="3">
    <source>
        <dbReference type="Proteomes" id="UP000034778"/>
    </source>
</evidence>
<evidence type="ECO:0000313" key="2">
    <source>
        <dbReference type="EMBL" id="KKP45230.1"/>
    </source>
</evidence>
<dbReference type="SMART" id="SM00635">
    <property type="entry name" value="BID_2"/>
    <property type="match status" value="1"/>
</dbReference>
<dbReference type="Proteomes" id="UP000034778">
    <property type="component" value="Unassembled WGS sequence"/>
</dbReference>
<dbReference type="EMBL" id="LBOW01000002">
    <property type="protein sequence ID" value="KKP45230.1"/>
    <property type="molecule type" value="Genomic_DNA"/>
</dbReference>
<dbReference type="STRING" id="1618566.UR35_C0002G0063"/>
<dbReference type="Gene3D" id="2.60.40.1080">
    <property type="match status" value="1"/>
</dbReference>
<dbReference type="InterPro" id="IPR036116">
    <property type="entry name" value="FN3_sf"/>
</dbReference>
<organism evidence="2 3">
    <name type="scientific">Candidatus Woesebacteria bacterium GW2011_GWB1_33_22</name>
    <dbReference type="NCBI Taxonomy" id="1618566"/>
    <lineage>
        <taxon>Bacteria</taxon>
        <taxon>Candidatus Woeseibacteriota</taxon>
    </lineage>
</organism>